<reference evidence="2 3" key="1">
    <citation type="submission" date="2024-06" db="EMBL/GenBank/DDBJ databases">
        <authorList>
            <person name="Woo H."/>
        </authorList>
    </citation>
    <scope>NUCLEOTIDE SEQUENCE [LARGE SCALE GENOMIC DNA]</scope>
    <source>
        <strain evidence="2 3">S2-g</strain>
    </source>
</reference>
<keyword evidence="2" id="KW-0378">Hydrolase</keyword>
<feature type="domain" description="Beta-lactamase-related" evidence="1">
    <location>
        <begin position="59"/>
        <end position="352"/>
    </location>
</feature>
<dbReference type="EMBL" id="JBFOHL010000002">
    <property type="protein sequence ID" value="MEW9623036.1"/>
    <property type="molecule type" value="Genomic_DNA"/>
</dbReference>
<evidence type="ECO:0000313" key="2">
    <source>
        <dbReference type="EMBL" id="MEW9623036.1"/>
    </source>
</evidence>
<dbReference type="SUPFAM" id="SSF56601">
    <property type="entry name" value="beta-lactamase/transpeptidase-like"/>
    <property type="match status" value="1"/>
</dbReference>
<evidence type="ECO:0000313" key="3">
    <source>
        <dbReference type="Proteomes" id="UP001556170"/>
    </source>
</evidence>
<dbReference type="PANTHER" id="PTHR43283">
    <property type="entry name" value="BETA-LACTAMASE-RELATED"/>
    <property type="match status" value="1"/>
</dbReference>
<dbReference type="PROSITE" id="PS51257">
    <property type="entry name" value="PROKAR_LIPOPROTEIN"/>
    <property type="match status" value="1"/>
</dbReference>
<dbReference type="PANTHER" id="PTHR43283:SF3">
    <property type="entry name" value="BETA-LACTAMASE FAMILY PROTEIN (AFU_ORTHOLOGUE AFUA_5G07500)"/>
    <property type="match status" value="1"/>
</dbReference>
<proteinExistence type="predicted"/>
<dbReference type="Pfam" id="PF00144">
    <property type="entry name" value="Beta-lactamase"/>
    <property type="match status" value="1"/>
</dbReference>
<dbReference type="InterPro" id="IPR012338">
    <property type="entry name" value="Beta-lactam/transpept-like"/>
</dbReference>
<accession>A0ABV3QKS7</accession>
<dbReference type="Gene3D" id="3.40.710.10">
    <property type="entry name" value="DD-peptidase/beta-lactamase superfamily"/>
    <property type="match status" value="1"/>
</dbReference>
<protein>
    <submittedName>
        <fullName evidence="2">Serine hydrolase domain-containing protein</fullName>
        <ecNumber evidence="2">3.-.-.-</ecNumber>
    </submittedName>
</protein>
<dbReference type="InterPro" id="IPR001466">
    <property type="entry name" value="Beta-lactam-related"/>
</dbReference>
<evidence type="ECO:0000259" key="1">
    <source>
        <dbReference type="Pfam" id="PF00144"/>
    </source>
</evidence>
<dbReference type="EC" id="3.-.-.-" evidence="2"/>
<name>A0ABV3QKS7_9GAMM</name>
<gene>
    <name evidence="2" type="ORF">ABQJ56_02160</name>
</gene>
<organism evidence="2 3">
    <name type="scientific">Rhodanobacter geophilus</name>
    <dbReference type="NCBI Taxonomy" id="3162488"/>
    <lineage>
        <taxon>Bacteria</taxon>
        <taxon>Pseudomonadati</taxon>
        <taxon>Pseudomonadota</taxon>
        <taxon>Gammaproteobacteria</taxon>
        <taxon>Lysobacterales</taxon>
        <taxon>Rhodanobacteraceae</taxon>
        <taxon>Rhodanobacter</taxon>
    </lineage>
</organism>
<sequence length="386" mass="41723">MSWRLTLRLALGMAVMASVSGCVAILVHAGKSAYKALSSPTTVIAGPLPVPDEARKELEEALKHGASGLTAIVMRYGHLVFRLDLGKIAPDEQLPVASASKWMTAALVMSVVDEGKLSLDAPVSRYLPDFAGQAGQVTLRELLAQTSGEGDLRQAVDIRQDPRITLAASAAQIARRPLQDKPGTTFRYGGPGFQVAGAAVEAVTGQRWAALFDERIARPLGMRHTHWEHLPSRGVTPAGTLNPLLQGGVVTTAADYMHFLTMLAQHGRFDGHRILSAQAVDTMETVQTLGRPMAYLPPGMQGHDRGQVQYALGNWCETWSDDRCLLVSSPGATGTFPWIDRRSGLYGIFFVRGRLPRVINYFTSARAVIIQAYGQQARQPAPPATH</sequence>
<dbReference type="RefSeq" id="WP_367843351.1">
    <property type="nucleotide sequence ID" value="NZ_JBFOHL010000002.1"/>
</dbReference>
<dbReference type="GO" id="GO:0016787">
    <property type="term" value="F:hydrolase activity"/>
    <property type="evidence" value="ECO:0007669"/>
    <property type="project" value="UniProtKB-KW"/>
</dbReference>
<dbReference type="InterPro" id="IPR050789">
    <property type="entry name" value="Diverse_Enzym_Activities"/>
</dbReference>
<comment type="caution">
    <text evidence="2">The sequence shown here is derived from an EMBL/GenBank/DDBJ whole genome shotgun (WGS) entry which is preliminary data.</text>
</comment>
<dbReference type="Proteomes" id="UP001556170">
    <property type="component" value="Unassembled WGS sequence"/>
</dbReference>
<keyword evidence="3" id="KW-1185">Reference proteome</keyword>